<comment type="caution">
    <text evidence="2">The sequence shown here is derived from an EMBL/GenBank/DDBJ whole genome shotgun (WGS) entry which is preliminary data.</text>
</comment>
<evidence type="ECO:0000313" key="3">
    <source>
        <dbReference type="Proteomes" id="UP001157938"/>
    </source>
</evidence>
<dbReference type="AlphaFoldDB" id="A0AAV0TAV1"/>
<dbReference type="Proteomes" id="UP001159659">
    <property type="component" value="Unassembled WGS sequence"/>
</dbReference>
<dbReference type="EMBL" id="CANTFK010000598">
    <property type="protein sequence ID" value="CAI5718466.1"/>
    <property type="molecule type" value="Genomic_DNA"/>
</dbReference>
<accession>A0AAV0TAV1</accession>
<proteinExistence type="predicted"/>
<keyword evidence="3" id="KW-1185">Reference proteome</keyword>
<evidence type="ECO:0000313" key="4">
    <source>
        <dbReference type="Proteomes" id="UP001159659"/>
    </source>
</evidence>
<evidence type="ECO:0000313" key="2">
    <source>
        <dbReference type="EMBL" id="CAI5718466.1"/>
    </source>
</evidence>
<dbReference type="Proteomes" id="UP001157938">
    <property type="component" value="Unassembled WGS sequence"/>
</dbReference>
<dbReference type="EMBL" id="CAKLBC010000049">
    <property type="protein sequence ID" value="CAH0484614.1"/>
    <property type="molecule type" value="Genomic_DNA"/>
</dbReference>
<gene>
    <name evidence="1" type="ORF">PFR001_LOCUS360</name>
    <name evidence="2" type="ORF">PFR002_LOCUS3637</name>
</gene>
<protein>
    <submittedName>
        <fullName evidence="2">Uncharacterized protein</fullName>
    </submittedName>
</protein>
<reference evidence="1 3" key="1">
    <citation type="submission" date="2021-11" db="EMBL/GenBank/DDBJ databases">
        <authorList>
            <person name="Islam A."/>
            <person name="Islam S."/>
            <person name="Flora M.S."/>
            <person name="Rahman M."/>
            <person name="Ziaur R.M."/>
            <person name="Epstein J.H."/>
            <person name="Hassan M."/>
            <person name="Klassen M."/>
            <person name="Woodard K."/>
            <person name="Webb A."/>
            <person name="Webby R.J."/>
            <person name="El Zowalaty M.E."/>
        </authorList>
    </citation>
    <scope>NUCLEOTIDE SEQUENCE [LARGE SCALE GENOMIC DNA]</scope>
    <source>
        <strain evidence="1">Pf1</strain>
    </source>
</reference>
<name>A0AAV0TAV1_9STRA</name>
<sequence length="266" mass="29132">MDGIGRGYAPIPLTLNTMIGFSDTLKSTSYSEKVGSKRVCWSDVVSVNYINLSGNGFLFSINGCNVTLSEGQCSDTILASCTPTPFHVTIFDDWNTNAHVISSITNVASIAGSCHPIPTDPTVPNNAKNPMCSCQQPSPEEKDLLDHWLKAQGLDQDGTPSLAGSPRNINGCSPYEVFKMAYSNHPWLPSAVVHQRDCEKVEMPTIVDWYYKSGLDGYGQPIEAKKPPPLVYDIYSKTSATANICIKARLSYCPEFPWLEKKLTTP</sequence>
<organism evidence="2 4">
    <name type="scientific">Peronospora farinosa</name>
    <dbReference type="NCBI Taxonomy" id="134698"/>
    <lineage>
        <taxon>Eukaryota</taxon>
        <taxon>Sar</taxon>
        <taxon>Stramenopiles</taxon>
        <taxon>Oomycota</taxon>
        <taxon>Peronosporomycetes</taxon>
        <taxon>Peronosporales</taxon>
        <taxon>Peronosporaceae</taxon>
        <taxon>Peronospora</taxon>
    </lineage>
</organism>
<evidence type="ECO:0000313" key="1">
    <source>
        <dbReference type="EMBL" id="CAH0484614.1"/>
    </source>
</evidence>
<reference evidence="2" key="2">
    <citation type="submission" date="2022-12" db="EMBL/GenBank/DDBJ databases">
        <authorList>
            <person name="Webb A."/>
        </authorList>
    </citation>
    <scope>NUCLEOTIDE SEQUENCE</scope>
    <source>
        <strain evidence="2">Pf2</strain>
    </source>
</reference>